<reference evidence="1 2" key="1">
    <citation type="journal article" date="2023" name="Plants (Basel)">
        <title>Bridging the Gap: Combining Genomics and Transcriptomics Approaches to Understand Stylosanthes scabra, an Orphan Legume from the Brazilian Caatinga.</title>
        <authorList>
            <person name="Ferreira-Neto J.R.C."/>
            <person name="da Silva M.D."/>
            <person name="Binneck E."/>
            <person name="de Melo N.F."/>
            <person name="da Silva R.H."/>
            <person name="de Melo A.L.T.M."/>
            <person name="Pandolfi V."/>
            <person name="Bustamante F.O."/>
            <person name="Brasileiro-Vidal A.C."/>
            <person name="Benko-Iseppon A.M."/>
        </authorList>
    </citation>
    <scope>NUCLEOTIDE SEQUENCE [LARGE SCALE GENOMIC DNA]</scope>
    <source>
        <tissue evidence="1">Leaves</tissue>
    </source>
</reference>
<evidence type="ECO:0000313" key="2">
    <source>
        <dbReference type="Proteomes" id="UP001341840"/>
    </source>
</evidence>
<protein>
    <submittedName>
        <fullName evidence="1">Uncharacterized protein</fullName>
    </submittedName>
</protein>
<name>A0ABU6XMN5_9FABA</name>
<dbReference type="EMBL" id="JASCZI010212126">
    <property type="protein sequence ID" value="MED6198461.1"/>
    <property type="molecule type" value="Genomic_DNA"/>
</dbReference>
<comment type="caution">
    <text evidence="1">The sequence shown here is derived from an EMBL/GenBank/DDBJ whole genome shotgun (WGS) entry which is preliminary data.</text>
</comment>
<accession>A0ABU6XMN5</accession>
<organism evidence="1 2">
    <name type="scientific">Stylosanthes scabra</name>
    <dbReference type="NCBI Taxonomy" id="79078"/>
    <lineage>
        <taxon>Eukaryota</taxon>
        <taxon>Viridiplantae</taxon>
        <taxon>Streptophyta</taxon>
        <taxon>Embryophyta</taxon>
        <taxon>Tracheophyta</taxon>
        <taxon>Spermatophyta</taxon>
        <taxon>Magnoliopsida</taxon>
        <taxon>eudicotyledons</taxon>
        <taxon>Gunneridae</taxon>
        <taxon>Pentapetalae</taxon>
        <taxon>rosids</taxon>
        <taxon>fabids</taxon>
        <taxon>Fabales</taxon>
        <taxon>Fabaceae</taxon>
        <taxon>Papilionoideae</taxon>
        <taxon>50 kb inversion clade</taxon>
        <taxon>dalbergioids sensu lato</taxon>
        <taxon>Dalbergieae</taxon>
        <taxon>Pterocarpus clade</taxon>
        <taxon>Stylosanthes</taxon>
    </lineage>
</organism>
<gene>
    <name evidence="1" type="ORF">PIB30_066434</name>
</gene>
<dbReference type="Proteomes" id="UP001341840">
    <property type="component" value="Unassembled WGS sequence"/>
</dbReference>
<evidence type="ECO:0000313" key="1">
    <source>
        <dbReference type="EMBL" id="MED6198461.1"/>
    </source>
</evidence>
<proteinExistence type="predicted"/>
<keyword evidence="2" id="KW-1185">Reference proteome</keyword>
<sequence>MNEDAVSDVSHDHIGVVRVRDGCHVVDLAKPSPTKEHGFDKVGRTRDGEGARVGGRESVLGQGIWVSMCVLGWAREWEGKVQSTLGPRWRARARETKGEGRHGAWWGGHGMEKVVGGMTAFWPCLGLAKMWSWV</sequence>